<dbReference type="OrthoDB" id="9788101at2"/>
<dbReference type="Pfam" id="PF00535">
    <property type="entry name" value="Glycos_transf_2"/>
    <property type="match status" value="1"/>
</dbReference>
<sequence length="248" mass="28097">MKISIITATYNSAQNISSALNSISSQTYKDLELIVIDGASSDNTVELISNNFSGELKIISEKDKGIYDALNKGIQLASGDIIGFVHSDDFLASDSILSTIAEAFNETNADGVYGDLQYVDKENPEKVIRYWESQQFKPELLNRGWMPAHPTLFLKKEVYQKHGLFDLFYKIAADYDMMLRIFKDPELNFKYVPEVFTKMRVGGASNRSIANIKLKSIEDLKALKVNNVQYPYKALFLKNFSKLEQFVN</sequence>
<dbReference type="PANTHER" id="PTHR22916:SF3">
    <property type="entry name" value="UDP-GLCNAC:BETAGAL BETA-1,3-N-ACETYLGLUCOSAMINYLTRANSFERASE-LIKE PROTEIN 1"/>
    <property type="match status" value="1"/>
</dbReference>
<dbReference type="PANTHER" id="PTHR22916">
    <property type="entry name" value="GLYCOSYLTRANSFERASE"/>
    <property type="match status" value="1"/>
</dbReference>
<dbReference type="KEGG" id="grl:LPB144_08395"/>
<dbReference type="SUPFAM" id="SSF53448">
    <property type="entry name" value="Nucleotide-diphospho-sugar transferases"/>
    <property type="match status" value="1"/>
</dbReference>
<dbReference type="InterPro" id="IPR029044">
    <property type="entry name" value="Nucleotide-diphossugar_trans"/>
</dbReference>
<evidence type="ECO:0000313" key="3">
    <source>
        <dbReference type="Proteomes" id="UP000182510"/>
    </source>
</evidence>
<dbReference type="InterPro" id="IPR001173">
    <property type="entry name" value="Glyco_trans_2-like"/>
</dbReference>
<dbReference type="RefSeq" id="WP_072553068.1">
    <property type="nucleotide sequence ID" value="NZ_CP018153.1"/>
</dbReference>
<dbReference type="CDD" id="cd06433">
    <property type="entry name" value="GT_2_WfgS_like"/>
    <property type="match status" value="1"/>
</dbReference>
<gene>
    <name evidence="2" type="ORF">LPB144_08395</name>
</gene>
<proteinExistence type="predicted"/>
<dbReference type="GO" id="GO:0016758">
    <property type="term" value="F:hexosyltransferase activity"/>
    <property type="evidence" value="ECO:0007669"/>
    <property type="project" value="UniProtKB-ARBA"/>
</dbReference>
<protein>
    <submittedName>
        <fullName evidence="2">Glycosyl transferase</fullName>
    </submittedName>
</protein>
<name>A0A1L3J5M4_9FLAO</name>
<dbReference type="EMBL" id="CP018153">
    <property type="protein sequence ID" value="APG60421.1"/>
    <property type="molecule type" value="Genomic_DNA"/>
</dbReference>
<organism evidence="2 3">
    <name type="scientific">Christiangramia salexigens</name>
    <dbReference type="NCBI Taxonomy" id="1913577"/>
    <lineage>
        <taxon>Bacteria</taxon>
        <taxon>Pseudomonadati</taxon>
        <taxon>Bacteroidota</taxon>
        <taxon>Flavobacteriia</taxon>
        <taxon>Flavobacteriales</taxon>
        <taxon>Flavobacteriaceae</taxon>
        <taxon>Christiangramia</taxon>
    </lineage>
</organism>
<feature type="domain" description="Glycosyltransferase 2-like" evidence="1">
    <location>
        <begin position="4"/>
        <end position="135"/>
    </location>
</feature>
<dbReference type="STRING" id="1913577.LPB144_08395"/>
<reference evidence="2 3" key="1">
    <citation type="submission" date="2016-11" db="EMBL/GenBank/DDBJ databases">
        <title>Gramella sp. LPB0144 isolated from marine environment.</title>
        <authorList>
            <person name="Kim E."/>
            <person name="Yi H."/>
        </authorList>
    </citation>
    <scope>NUCLEOTIDE SEQUENCE [LARGE SCALE GENOMIC DNA]</scope>
    <source>
        <strain evidence="2 3">LPB0144</strain>
    </source>
</reference>
<dbReference type="Proteomes" id="UP000182510">
    <property type="component" value="Chromosome"/>
</dbReference>
<dbReference type="AlphaFoldDB" id="A0A1L3J5M4"/>
<evidence type="ECO:0000313" key="2">
    <source>
        <dbReference type="EMBL" id="APG60421.1"/>
    </source>
</evidence>
<evidence type="ECO:0000259" key="1">
    <source>
        <dbReference type="Pfam" id="PF00535"/>
    </source>
</evidence>
<keyword evidence="2" id="KW-0808">Transferase</keyword>
<keyword evidence="3" id="KW-1185">Reference proteome</keyword>
<dbReference type="Gene3D" id="3.90.550.10">
    <property type="entry name" value="Spore Coat Polysaccharide Biosynthesis Protein SpsA, Chain A"/>
    <property type="match status" value="1"/>
</dbReference>
<accession>A0A1L3J5M4</accession>